<accession>A0AAN6PZC5</accession>
<dbReference type="EMBL" id="MU863645">
    <property type="protein sequence ID" value="KAK4099891.1"/>
    <property type="molecule type" value="Genomic_DNA"/>
</dbReference>
<proteinExistence type="predicted"/>
<protein>
    <submittedName>
        <fullName evidence="2">Uncharacterized protein</fullName>
    </submittedName>
</protein>
<gene>
    <name evidence="2" type="ORF">N658DRAFT_148064</name>
</gene>
<evidence type="ECO:0000313" key="3">
    <source>
        <dbReference type="Proteomes" id="UP001305647"/>
    </source>
</evidence>
<dbReference type="AlphaFoldDB" id="A0AAN6PZC5"/>
<keyword evidence="1" id="KW-1133">Transmembrane helix</keyword>
<reference evidence="2" key="1">
    <citation type="journal article" date="2023" name="Mol. Phylogenet. Evol.">
        <title>Genome-scale phylogeny and comparative genomics of the fungal order Sordariales.</title>
        <authorList>
            <person name="Hensen N."/>
            <person name="Bonometti L."/>
            <person name="Westerberg I."/>
            <person name="Brannstrom I.O."/>
            <person name="Guillou S."/>
            <person name="Cros-Aarteil S."/>
            <person name="Calhoun S."/>
            <person name="Haridas S."/>
            <person name="Kuo A."/>
            <person name="Mondo S."/>
            <person name="Pangilinan J."/>
            <person name="Riley R."/>
            <person name="LaButti K."/>
            <person name="Andreopoulos B."/>
            <person name="Lipzen A."/>
            <person name="Chen C."/>
            <person name="Yan M."/>
            <person name="Daum C."/>
            <person name="Ng V."/>
            <person name="Clum A."/>
            <person name="Steindorff A."/>
            <person name="Ohm R.A."/>
            <person name="Martin F."/>
            <person name="Silar P."/>
            <person name="Natvig D.O."/>
            <person name="Lalanne C."/>
            <person name="Gautier V."/>
            <person name="Ament-Velasquez S.L."/>
            <person name="Kruys A."/>
            <person name="Hutchinson M.I."/>
            <person name="Powell A.J."/>
            <person name="Barry K."/>
            <person name="Miller A.N."/>
            <person name="Grigoriev I.V."/>
            <person name="Debuchy R."/>
            <person name="Gladieux P."/>
            <person name="Hiltunen Thoren M."/>
            <person name="Johannesson H."/>
        </authorList>
    </citation>
    <scope>NUCLEOTIDE SEQUENCE</scope>
    <source>
        <strain evidence="2">CBS 757.83</strain>
    </source>
</reference>
<keyword evidence="1" id="KW-0472">Membrane</keyword>
<evidence type="ECO:0000313" key="2">
    <source>
        <dbReference type="EMBL" id="KAK4099891.1"/>
    </source>
</evidence>
<reference evidence="2" key="2">
    <citation type="submission" date="2023-05" db="EMBL/GenBank/DDBJ databases">
        <authorList>
            <consortium name="Lawrence Berkeley National Laboratory"/>
            <person name="Steindorff A."/>
            <person name="Hensen N."/>
            <person name="Bonometti L."/>
            <person name="Westerberg I."/>
            <person name="Brannstrom I.O."/>
            <person name="Guillou S."/>
            <person name="Cros-Aarteil S."/>
            <person name="Calhoun S."/>
            <person name="Haridas S."/>
            <person name="Kuo A."/>
            <person name="Mondo S."/>
            <person name="Pangilinan J."/>
            <person name="Riley R."/>
            <person name="Labutti K."/>
            <person name="Andreopoulos B."/>
            <person name="Lipzen A."/>
            <person name="Chen C."/>
            <person name="Yanf M."/>
            <person name="Daum C."/>
            <person name="Ng V."/>
            <person name="Clum A."/>
            <person name="Ohm R."/>
            <person name="Martin F."/>
            <person name="Silar P."/>
            <person name="Natvig D."/>
            <person name="Lalanne C."/>
            <person name="Gautier V."/>
            <person name="Ament-Velasquez S.L."/>
            <person name="Kruys A."/>
            <person name="Hutchinson M.I."/>
            <person name="Powell A.J."/>
            <person name="Barry K."/>
            <person name="Miller A.N."/>
            <person name="Grigoriev I.V."/>
            <person name="Debuchy R."/>
            <person name="Gladieux P."/>
            <person name="Thoren M.H."/>
            <person name="Johannesson H."/>
        </authorList>
    </citation>
    <scope>NUCLEOTIDE SEQUENCE</scope>
    <source>
        <strain evidence="2">CBS 757.83</strain>
    </source>
</reference>
<evidence type="ECO:0000256" key="1">
    <source>
        <dbReference type="SAM" id="Phobius"/>
    </source>
</evidence>
<feature type="transmembrane region" description="Helical" evidence="1">
    <location>
        <begin position="38"/>
        <end position="61"/>
    </location>
</feature>
<name>A0AAN6PZC5_9PEZI</name>
<keyword evidence="1" id="KW-0812">Transmembrane</keyword>
<sequence>MDHVCLGRNQDVWPRRRTSVVRASTAQYGKRWACKMDWIHRTMFCLQLILSIIWFILLTMAGRLPWRAGWRTSSLRYSLARREPRERLEIYSKRTHV</sequence>
<organism evidence="2 3">
    <name type="scientific">Parathielavia hyrcaniae</name>
    <dbReference type="NCBI Taxonomy" id="113614"/>
    <lineage>
        <taxon>Eukaryota</taxon>
        <taxon>Fungi</taxon>
        <taxon>Dikarya</taxon>
        <taxon>Ascomycota</taxon>
        <taxon>Pezizomycotina</taxon>
        <taxon>Sordariomycetes</taxon>
        <taxon>Sordariomycetidae</taxon>
        <taxon>Sordariales</taxon>
        <taxon>Chaetomiaceae</taxon>
        <taxon>Parathielavia</taxon>
    </lineage>
</organism>
<comment type="caution">
    <text evidence="2">The sequence shown here is derived from an EMBL/GenBank/DDBJ whole genome shotgun (WGS) entry which is preliminary data.</text>
</comment>
<keyword evidence="3" id="KW-1185">Reference proteome</keyword>
<dbReference type="Proteomes" id="UP001305647">
    <property type="component" value="Unassembled WGS sequence"/>
</dbReference>